<proteinExistence type="predicted"/>
<keyword evidence="3" id="KW-1185">Reference proteome</keyword>
<dbReference type="InterPro" id="IPR036264">
    <property type="entry name" value="Bact_exopeptidase_dim_dom"/>
</dbReference>
<protein>
    <submittedName>
        <fullName evidence="2">Amidohydrolase</fullName>
    </submittedName>
</protein>
<evidence type="ECO:0000313" key="3">
    <source>
        <dbReference type="Proteomes" id="UP001222800"/>
    </source>
</evidence>
<dbReference type="Gene3D" id="3.30.70.360">
    <property type="match status" value="1"/>
</dbReference>
<gene>
    <name evidence="2" type="ORF">P4S50_00255</name>
</gene>
<accession>A0ABY8EC71</accession>
<dbReference type="PANTHER" id="PTHR11014:SF63">
    <property type="entry name" value="METALLOPEPTIDASE, PUTATIVE (AFU_ORTHOLOGUE AFUA_6G09600)-RELATED"/>
    <property type="match status" value="1"/>
</dbReference>
<dbReference type="RefSeq" id="WP_277732504.1">
    <property type="nucleotide sequence ID" value="NZ_CP120733.1"/>
</dbReference>
<dbReference type="Pfam" id="PF07687">
    <property type="entry name" value="M20_dimer"/>
    <property type="match status" value="1"/>
</dbReference>
<dbReference type="SUPFAM" id="SSF55031">
    <property type="entry name" value="Bacterial exopeptidase dimerisation domain"/>
    <property type="match status" value="1"/>
</dbReference>
<dbReference type="NCBIfam" id="TIGR01891">
    <property type="entry name" value="amidohydrolases"/>
    <property type="match status" value="1"/>
</dbReference>
<sequence length="393" mass="43610">MYTDVINKIGDDNYRKMVNLRHQFHMYPERGYEEFKTAKTISDELERLGIDYKANVAKTGVVGLIKGNHPGKTVLLRADMDALPINEEADVEYKSRIENCMHACGHDGHMAGVLGAAMILNNMKDEIYGNVKLIFQPAEEEQGGAKPMIDEGVMDNPKVDAAFGCHLWGGMLEGEVHVRKGPMMAAPDMFRIKIKGKGGHGAVPHLTIDPIVIASQVINNIQSIVSRRISPLESAVISFGSIQGGKSHNVIPNDVELVGTVRTFSEENRKFIPKAMEDILKAVTESQGAGYEFKYEEKYPALINDEKMTEIAKNSFKKIVGEDKVVDMKEPTMGGEDFAYFGQLVPASFMFVGISKDKDNLVVHHHPKFKWDDKNILTIAKGLAQTAIDYLKA</sequence>
<dbReference type="PANTHER" id="PTHR11014">
    <property type="entry name" value="PEPTIDASE M20 FAMILY MEMBER"/>
    <property type="match status" value="1"/>
</dbReference>
<evidence type="ECO:0000259" key="1">
    <source>
        <dbReference type="Pfam" id="PF07687"/>
    </source>
</evidence>
<dbReference type="Pfam" id="PF01546">
    <property type="entry name" value="Peptidase_M20"/>
    <property type="match status" value="1"/>
</dbReference>
<dbReference type="PIRSF" id="PIRSF005962">
    <property type="entry name" value="Pept_M20D_amidohydro"/>
    <property type="match status" value="1"/>
</dbReference>
<name>A0ABY8EC71_9FIRM</name>
<reference evidence="2 3" key="1">
    <citation type="submission" date="2023-03" db="EMBL/GenBank/DDBJ databases">
        <title>Complete genome sequence of Tepidibacter sp. SWIR-1, isolated from a deep-sea hydrothermal vent.</title>
        <authorList>
            <person name="Li X."/>
        </authorList>
    </citation>
    <scope>NUCLEOTIDE SEQUENCE [LARGE SCALE GENOMIC DNA]</scope>
    <source>
        <strain evidence="2 3">SWIR-1</strain>
    </source>
</reference>
<dbReference type="EMBL" id="CP120733">
    <property type="protein sequence ID" value="WFD10537.1"/>
    <property type="molecule type" value="Genomic_DNA"/>
</dbReference>
<dbReference type="InterPro" id="IPR011650">
    <property type="entry name" value="Peptidase_M20_dimer"/>
</dbReference>
<dbReference type="Proteomes" id="UP001222800">
    <property type="component" value="Chromosome"/>
</dbReference>
<dbReference type="SUPFAM" id="SSF53187">
    <property type="entry name" value="Zn-dependent exopeptidases"/>
    <property type="match status" value="1"/>
</dbReference>
<organism evidence="2 3">
    <name type="scientific">Tepidibacter hydrothermalis</name>
    <dbReference type="NCBI Taxonomy" id="3036126"/>
    <lineage>
        <taxon>Bacteria</taxon>
        <taxon>Bacillati</taxon>
        <taxon>Bacillota</taxon>
        <taxon>Clostridia</taxon>
        <taxon>Peptostreptococcales</taxon>
        <taxon>Peptostreptococcaceae</taxon>
        <taxon>Tepidibacter</taxon>
    </lineage>
</organism>
<dbReference type="InterPro" id="IPR002933">
    <property type="entry name" value="Peptidase_M20"/>
</dbReference>
<feature type="domain" description="Peptidase M20 dimerisation" evidence="1">
    <location>
        <begin position="190"/>
        <end position="283"/>
    </location>
</feature>
<dbReference type="Gene3D" id="3.40.630.10">
    <property type="entry name" value="Zn peptidases"/>
    <property type="match status" value="1"/>
</dbReference>
<dbReference type="InterPro" id="IPR017439">
    <property type="entry name" value="Amidohydrolase"/>
</dbReference>
<evidence type="ECO:0000313" key="2">
    <source>
        <dbReference type="EMBL" id="WFD10537.1"/>
    </source>
</evidence>